<dbReference type="InterPro" id="IPR027396">
    <property type="entry name" value="DsrEFH-like"/>
</dbReference>
<reference evidence="1 2" key="1">
    <citation type="submission" date="2019-04" db="EMBL/GenBank/DDBJ databases">
        <authorList>
            <person name="Park S."/>
            <person name="Yoon J.-H."/>
        </authorList>
    </citation>
    <scope>NUCLEOTIDE SEQUENCE [LARGE SCALE GENOMIC DNA]</scope>
    <source>
        <strain evidence="1 2">HJM-18</strain>
    </source>
</reference>
<dbReference type="GO" id="GO:0002143">
    <property type="term" value="P:tRNA wobble position uridine thiolation"/>
    <property type="evidence" value="ECO:0007669"/>
    <property type="project" value="InterPro"/>
</dbReference>
<keyword evidence="1" id="KW-0808">Transferase</keyword>
<dbReference type="SUPFAM" id="SSF75169">
    <property type="entry name" value="DsrEFH-like"/>
    <property type="match status" value="1"/>
</dbReference>
<organism evidence="1 2">
    <name type="scientific">Marinobacter confluentis</name>
    <dbReference type="NCBI Taxonomy" id="1697557"/>
    <lineage>
        <taxon>Bacteria</taxon>
        <taxon>Pseudomonadati</taxon>
        <taxon>Pseudomonadota</taxon>
        <taxon>Gammaproteobacteria</taxon>
        <taxon>Pseudomonadales</taxon>
        <taxon>Marinobacteraceae</taxon>
        <taxon>Marinobacter</taxon>
    </lineage>
</organism>
<evidence type="ECO:0000313" key="2">
    <source>
        <dbReference type="Proteomes" id="UP000298325"/>
    </source>
</evidence>
<dbReference type="NCBIfam" id="TIGR03011">
    <property type="entry name" value="sulf_tusB_dsrH"/>
    <property type="match status" value="1"/>
</dbReference>
<gene>
    <name evidence="1" type="primary">dsrH</name>
    <name evidence="1" type="ORF">E5Q11_03590</name>
</gene>
<dbReference type="GO" id="GO:1990228">
    <property type="term" value="C:sulfurtransferase complex"/>
    <property type="evidence" value="ECO:0007669"/>
    <property type="project" value="TreeGrafter"/>
</dbReference>
<sequence>MMPDRTLHILNKPPEHYRHHLCLEAIGPEDGLVFIENGVLAVVQLPTSAPDRWYALAPDLEARGLIGQIGEDRVISFDDMVELTATAGKVISW</sequence>
<dbReference type="PANTHER" id="PTHR37526">
    <property type="entry name" value="PROTEIN TUSB"/>
    <property type="match status" value="1"/>
</dbReference>
<dbReference type="Proteomes" id="UP000298325">
    <property type="component" value="Unassembled WGS sequence"/>
</dbReference>
<dbReference type="Gene3D" id="3.40.1260.10">
    <property type="entry name" value="DsrEFH-like"/>
    <property type="match status" value="1"/>
</dbReference>
<dbReference type="EMBL" id="SRPF01000001">
    <property type="protein sequence ID" value="TGN42038.1"/>
    <property type="molecule type" value="Genomic_DNA"/>
</dbReference>
<comment type="caution">
    <text evidence="1">The sequence shown here is derived from an EMBL/GenBank/DDBJ whole genome shotgun (WGS) entry which is preliminary data.</text>
</comment>
<evidence type="ECO:0000313" key="1">
    <source>
        <dbReference type="EMBL" id="TGN42038.1"/>
    </source>
</evidence>
<dbReference type="PANTHER" id="PTHR37526:SF1">
    <property type="entry name" value="PROTEIN TUSB"/>
    <property type="match status" value="1"/>
</dbReference>
<dbReference type="AlphaFoldDB" id="A0A4Z1C439"/>
<keyword evidence="2" id="KW-1185">Reference proteome</keyword>
<dbReference type="GO" id="GO:0016740">
    <property type="term" value="F:transferase activity"/>
    <property type="evidence" value="ECO:0007669"/>
    <property type="project" value="UniProtKB-KW"/>
</dbReference>
<dbReference type="Pfam" id="PF04077">
    <property type="entry name" value="DsrH"/>
    <property type="match status" value="1"/>
</dbReference>
<proteinExistence type="predicted"/>
<protein>
    <submittedName>
        <fullName evidence="1">Sulfurtransferase complex subunit TusB</fullName>
    </submittedName>
</protein>
<accession>A0A4Z1C439</accession>
<dbReference type="InterPro" id="IPR007215">
    <property type="entry name" value="Sulphur_relay_TusB/DsrH"/>
</dbReference>
<dbReference type="OrthoDB" id="6183100at2"/>
<name>A0A4Z1C439_9GAMM</name>